<protein>
    <submittedName>
        <fullName evidence="1">Uncharacterized protein</fullName>
    </submittedName>
</protein>
<evidence type="ECO:0000313" key="2">
    <source>
        <dbReference type="Proteomes" id="UP000016843"/>
    </source>
</evidence>
<organism evidence="1 2">
    <name type="scientific">Rhodonellum psychrophilum GCM71 = DSM 17998</name>
    <dbReference type="NCBI Taxonomy" id="1123057"/>
    <lineage>
        <taxon>Bacteria</taxon>
        <taxon>Pseudomonadati</taxon>
        <taxon>Bacteroidota</taxon>
        <taxon>Cytophagia</taxon>
        <taxon>Cytophagales</taxon>
        <taxon>Cytophagaceae</taxon>
        <taxon>Rhodonellum</taxon>
    </lineage>
</organism>
<dbReference type="EMBL" id="AWXR01000007">
    <property type="protein sequence ID" value="ERM84116.1"/>
    <property type="molecule type" value="Genomic_DNA"/>
</dbReference>
<dbReference type="AlphaFoldDB" id="U5C5A6"/>
<reference evidence="1 2" key="1">
    <citation type="journal article" date="2013" name="Genome Announc.">
        <title>Draft Genome Sequence of the Psychrophilic and Alkaliphilic Rhodonellum psychrophilum Strain GCM71T.</title>
        <authorList>
            <person name="Hauptmann A.L."/>
            <person name="Glaring M.A."/>
            <person name="Hallin P.F."/>
            <person name="Prieme A."/>
            <person name="Stougaard P."/>
        </authorList>
    </citation>
    <scope>NUCLEOTIDE SEQUENCE [LARGE SCALE GENOMIC DNA]</scope>
    <source>
        <strain evidence="1 2">GCM71</strain>
    </source>
</reference>
<accession>U5C5A6</accession>
<keyword evidence="2" id="KW-1185">Reference proteome</keyword>
<evidence type="ECO:0000313" key="1">
    <source>
        <dbReference type="EMBL" id="ERM84116.1"/>
    </source>
</evidence>
<gene>
    <name evidence="1" type="ORF">P872_00985</name>
</gene>
<proteinExistence type="predicted"/>
<dbReference type="Proteomes" id="UP000016843">
    <property type="component" value="Unassembled WGS sequence"/>
</dbReference>
<name>U5C5A6_9BACT</name>
<comment type="caution">
    <text evidence="1">The sequence shown here is derived from an EMBL/GenBank/DDBJ whole genome shotgun (WGS) entry which is preliminary data.</text>
</comment>
<sequence length="42" mass="5147">MQEKNLKIFSIKFRKTYFSINYGICGKYGLNRDLFLIKMYFN</sequence>